<evidence type="ECO:0000313" key="4">
    <source>
        <dbReference type="Proteomes" id="UP001554567"/>
    </source>
</evidence>
<name>A0ABV3N3J3_9GAMM</name>
<dbReference type="InterPro" id="IPR050263">
    <property type="entry name" value="Bact_Fimbrial_Adh_Pro"/>
</dbReference>
<keyword evidence="1" id="KW-0732">Signal</keyword>
<dbReference type="PANTHER" id="PTHR33420:SF26">
    <property type="entry name" value="FIMBRIAL SUBUNIT"/>
    <property type="match status" value="1"/>
</dbReference>
<dbReference type="RefSeq" id="WP_367167914.1">
    <property type="nucleotide sequence ID" value="NZ_JBFKZN010000007.1"/>
</dbReference>
<evidence type="ECO:0000256" key="1">
    <source>
        <dbReference type="SAM" id="SignalP"/>
    </source>
</evidence>
<dbReference type="InterPro" id="IPR008966">
    <property type="entry name" value="Adhesion_dom_sf"/>
</dbReference>
<feature type="domain" description="Fimbrial-type adhesion" evidence="2">
    <location>
        <begin position="30"/>
        <end position="176"/>
    </location>
</feature>
<proteinExistence type="predicted"/>
<gene>
    <name evidence="3" type="ORF">ABW286_14510</name>
</gene>
<dbReference type="SUPFAM" id="SSF49401">
    <property type="entry name" value="Bacterial adhesins"/>
    <property type="match status" value="1"/>
</dbReference>
<feature type="chain" id="PRO_5045571626" evidence="1">
    <location>
        <begin position="23"/>
        <end position="176"/>
    </location>
</feature>
<organism evidence="3 4">
    <name type="scientific">Erwinia papayae</name>
    <dbReference type="NCBI Taxonomy" id="206499"/>
    <lineage>
        <taxon>Bacteria</taxon>
        <taxon>Pseudomonadati</taxon>
        <taxon>Pseudomonadota</taxon>
        <taxon>Gammaproteobacteria</taxon>
        <taxon>Enterobacterales</taxon>
        <taxon>Erwiniaceae</taxon>
        <taxon>Erwinia</taxon>
    </lineage>
</organism>
<dbReference type="InterPro" id="IPR000259">
    <property type="entry name" value="Adhesion_dom_fimbrial"/>
</dbReference>
<sequence>MKLNKIAITAIMAFGMVSAAHAGQGNGTVTFTGSIIDAPCSISPESVYQVVEFGEVTSAALKDSGTSTPRPFQIKLQNCTFETASSVTTTFSGAESTNGLLGMTGNAKGASIAITDGVGSIVKLGEPTAKQQLQQDNNTLSFSAYLKGDGKDSAGKDITIVPGDFQSIADFTLAYQ</sequence>
<comment type="caution">
    <text evidence="3">The sequence shown here is derived from an EMBL/GenBank/DDBJ whole genome shotgun (WGS) entry which is preliminary data.</text>
</comment>
<protein>
    <submittedName>
        <fullName evidence="3">Fimbrial protein</fullName>
    </submittedName>
</protein>
<dbReference type="EMBL" id="JBFKZN010000007">
    <property type="protein sequence ID" value="MEW5290379.1"/>
    <property type="molecule type" value="Genomic_DNA"/>
</dbReference>
<dbReference type="Pfam" id="PF00419">
    <property type="entry name" value="Fimbrial"/>
    <property type="match status" value="1"/>
</dbReference>
<dbReference type="Proteomes" id="UP001554567">
    <property type="component" value="Unassembled WGS sequence"/>
</dbReference>
<dbReference type="InterPro" id="IPR036937">
    <property type="entry name" value="Adhesion_dom_fimbrial_sf"/>
</dbReference>
<accession>A0ABV3N3J3</accession>
<reference evidence="3 4" key="1">
    <citation type="submission" date="2024-07" db="EMBL/GenBank/DDBJ databases">
        <authorList>
            <person name="Dulla G.F.J."/>
            <person name="Delorm J.G."/>
        </authorList>
    </citation>
    <scope>NUCLEOTIDE SEQUENCE [LARGE SCALE GENOMIC DNA]</scope>
    <source>
        <strain evidence="3 4">JGD 233</strain>
    </source>
</reference>
<dbReference type="Gene3D" id="2.60.40.1090">
    <property type="entry name" value="Fimbrial-type adhesion domain"/>
    <property type="match status" value="1"/>
</dbReference>
<evidence type="ECO:0000259" key="2">
    <source>
        <dbReference type="Pfam" id="PF00419"/>
    </source>
</evidence>
<dbReference type="PANTHER" id="PTHR33420">
    <property type="entry name" value="FIMBRIAL SUBUNIT ELFA-RELATED"/>
    <property type="match status" value="1"/>
</dbReference>
<keyword evidence="4" id="KW-1185">Reference proteome</keyword>
<feature type="signal peptide" evidence="1">
    <location>
        <begin position="1"/>
        <end position="22"/>
    </location>
</feature>
<evidence type="ECO:0000313" key="3">
    <source>
        <dbReference type="EMBL" id="MEW5290379.1"/>
    </source>
</evidence>